<name>A0A0E0FJ73_ORYNI</name>
<proteinExistence type="predicted"/>
<dbReference type="Proteomes" id="UP000006591">
    <property type="component" value="Chromosome 1"/>
</dbReference>
<keyword evidence="2" id="KW-1185">Reference proteome</keyword>
<sequence>MSGTPRRRGRTAVLLAPAAPGVPPPAAFFLRQRRWHGDAMLPRGQDVRRRCGGWRSPCRLPFAGEVAAASSSLPGSPVCRGFSCIGRVSPCAVSVADLRVR</sequence>
<dbReference type="HOGENOM" id="CLU_2296211_0_0_1"/>
<reference evidence="1" key="2">
    <citation type="submission" date="2018-04" db="EMBL/GenBank/DDBJ databases">
        <title>OnivRS2 (Oryza nivara Reference Sequence Version 2).</title>
        <authorList>
            <person name="Zhang J."/>
            <person name="Kudrna D."/>
            <person name="Lee S."/>
            <person name="Talag J."/>
            <person name="Rajasekar S."/>
            <person name="Welchert J."/>
            <person name="Hsing Y.-I."/>
            <person name="Wing R.A."/>
        </authorList>
    </citation>
    <scope>NUCLEOTIDE SEQUENCE [LARGE SCALE GENOMIC DNA]</scope>
</reference>
<organism evidence="1">
    <name type="scientific">Oryza nivara</name>
    <name type="common">Indian wild rice</name>
    <name type="synonym">Oryza sativa f. spontanea</name>
    <dbReference type="NCBI Taxonomy" id="4536"/>
    <lineage>
        <taxon>Eukaryota</taxon>
        <taxon>Viridiplantae</taxon>
        <taxon>Streptophyta</taxon>
        <taxon>Embryophyta</taxon>
        <taxon>Tracheophyta</taxon>
        <taxon>Spermatophyta</taxon>
        <taxon>Magnoliopsida</taxon>
        <taxon>Liliopsida</taxon>
        <taxon>Poales</taxon>
        <taxon>Poaceae</taxon>
        <taxon>BOP clade</taxon>
        <taxon>Oryzoideae</taxon>
        <taxon>Oryzeae</taxon>
        <taxon>Oryzinae</taxon>
        <taxon>Oryza</taxon>
    </lineage>
</organism>
<accession>A0A0E0FJ73</accession>
<evidence type="ECO:0000313" key="2">
    <source>
        <dbReference type="Proteomes" id="UP000006591"/>
    </source>
</evidence>
<evidence type="ECO:0000313" key="1">
    <source>
        <dbReference type="EnsemblPlants" id="ONIVA01G11210.1"/>
    </source>
</evidence>
<dbReference type="Gramene" id="ONIVA01G11210.1">
    <property type="protein sequence ID" value="ONIVA01G11210.1"/>
    <property type="gene ID" value="ONIVA01G11210"/>
</dbReference>
<dbReference type="AlphaFoldDB" id="A0A0E0FJ73"/>
<protein>
    <submittedName>
        <fullName evidence="1">Uncharacterized protein</fullName>
    </submittedName>
</protein>
<dbReference type="EnsemblPlants" id="ONIVA01G11210.1">
    <property type="protein sequence ID" value="ONIVA01G11210.1"/>
    <property type="gene ID" value="ONIVA01G11210"/>
</dbReference>
<reference evidence="1" key="1">
    <citation type="submission" date="2015-04" db="UniProtKB">
        <authorList>
            <consortium name="EnsemblPlants"/>
        </authorList>
    </citation>
    <scope>IDENTIFICATION</scope>
    <source>
        <strain evidence="1">SL10</strain>
    </source>
</reference>